<dbReference type="Proteomes" id="UP001612915">
    <property type="component" value="Unassembled WGS sequence"/>
</dbReference>
<evidence type="ECO:0000256" key="1">
    <source>
        <dbReference type="ARBA" id="ARBA00023015"/>
    </source>
</evidence>
<dbReference type="EMBL" id="JBITLV010000001">
    <property type="protein sequence ID" value="MFI7585524.1"/>
    <property type="molecule type" value="Genomic_DNA"/>
</dbReference>
<reference evidence="6 7" key="1">
    <citation type="submission" date="2024-10" db="EMBL/GenBank/DDBJ databases">
        <title>The Natural Products Discovery Center: Release of the First 8490 Sequenced Strains for Exploring Actinobacteria Biosynthetic Diversity.</title>
        <authorList>
            <person name="Kalkreuter E."/>
            <person name="Kautsar S.A."/>
            <person name="Yang D."/>
            <person name="Bader C.D."/>
            <person name="Teijaro C.N."/>
            <person name="Fluegel L."/>
            <person name="Davis C.M."/>
            <person name="Simpson J.R."/>
            <person name="Lauterbach L."/>
            <person name="Steele A.D."/>
            <person name="Gui C."/>
            <person name="Meng S."/>
            <person name="Li G."/>
            <person name="Viehrig K."/>
            <person name="Ye F."/>
            <person name="Su P."/>
            <person name="Kiefer A.F."/>
            <person name="Nichols A."/>
            <person name="Cepeda A.J."/>
            <person name="Yan W."/>
            <person name="Fan B."/>
            <person name="Jiang Y."/>
            <person name="Adhikari A."/>
            <person name="Zheng C.-J."/>
            <person name="Schuster L."/>
            <person name="Cowan T.M."/>
            <person name="Smanski M.J."/>
            <person name="Chevrette M.G."/>
            <person name="De Carvalho L.P.S."/>
            <person name="Shen B."/>
        </authorList>
    </citation>
    <scope>NUCLEOTIDE SEQUENCE [LARGE SCALE GENOMIC DNA]</scope>
    <source>
        <strain evidence="6 7">NPDC049639</strain>
    </source>
</reference>
<keyword evidence="1" id="KW-0805">Transcription regulation</keyword>
<sequence>MAEPILRRPMPDGDLPERLIDAAATELRESGYQGLTVRLVARRAGVSPATAYKVFSSKEHLVASILLRHVKTLPDPPEGTTGQVGERLAALLQSFADAIGAEPELRGALQATILGNDPDSTRVRQTMVEDFMQRFAVVVGDELSEEQAMTVLLAFAGTMIMAGAGMMPFDQIGEQVRSIVRTVQ</sequence>
<dbReference type="PROSITE" id="PS50977">
    <property type="entry name" value="HTH_TETR_2"/>
    <property type="match status" value="1"/>
</dbReference>
<dbReference type="RefSeq" id="WP_398273543.1">
    <property type="nucleotide sequence ID" value="NZ_JBITLV010000001.1"/>
</dbReference>
<evidence type="ECO:0000313" key="6">
    <source>
        <dbReference type="EMBL" id="MFI7585524.1"/>
    </source>
</evidence>
<feature type="DNA-binding region" description="H-T-H motif" evidence="4">
    <location>
        <begin position="36"/>
        <end position="55"/>
    </location>
</feature>
<evidence type="ECO:0000256" key="2">
    <source>
        <dbReference type="ARBA" id="ARBA00023125"/>
    </source>
</evidence>
<keyword evidence="3" id="KW-0804">Transcription</keyword>
<organism evidence="6 7">
    <name type="scientific">Spongisporangium articulatum</name>
    <dbReference type="NCBI Taxonomy" id="3362603"/>
    <lineage>
        <taxon>Bacteria</taxon>
        <taxon>Bacillati</taxon>
        <taxon>Actinomycetota</taxon>
        <taxon>Actinomycetes</taxon>
        <taxon>Kineosporiales</taxon>
        <taxon>Kineosporiaceae</taxon>
        <taxon>Spongisporangium</taxon>
    </lineage>
</organism>
<proteinExistence type="predicted"/>
<evidence type="ECO:0000313" key="7">
    <source>
        <dbReference type="Proteomes" id="UP001612915"/>
    </source>
</evidence>
<dbReference type="InterPro" id="IPR009057">
    <property type="entry name" value="Homeodomain-like_sf"/>
</dbReference>
<comment type="caution">
    <text evidence="6">The sequence shown here is derived from an EMBL/GenBank/DDBJ whole genome shotgun (WGS) entry which is preliminary data.</text>
</comment>
<dbReference type="SUPFAM" id="SSF46689">
    <property type="entry name" value="Homeodomain-like"/>
    <property type="match status" value="1"/>
</dbReference>
<keyword evidence="2 4" id="KW-0238">DNA-binding</keyword>
<dbReference type="PANTHER" id="PTHR30055:SF234">
    <property type="entry name" value="HTH-TYPE TRANSCRIPTIONAL REGULATOR BETI"/>
    <property type="match status" value="1"/>
</dbReference>
<feature type="domain" description="HTH tetR-type" evidence="5">
    <location>
        <begin position="13"/>
        <end position="73"/>
    </location>
</feature>
<protein>
    <submittedName>
        <fullName evidence="6">TetR/AcrR family transcriptional regulator</fullName>
    </submittedName>
</protein>
<evidence type="ECO:0000256" key="3">
    <source>
        <dbReference type="ARBA" id="ARBA00023163"/>
    </source>
</evidence>
<gene>
    <name evidence="6" type="ORF">ACIB24_00445</name>
</gene>
<accession>A0ABW8AGP6</accession>
<name>A0ABW8AGP6_9ACTN</name>
<dbReference type="Gene3D" id="1.10.357.10">
    <property type="entry name" value="Tetracycline Repressor, domain 2"/>
    <property type="match status" value="1"/>
</dbReference>
<dbReference type="PANTHER" id="PTHR30055">
    <property type="entry name" value="HTH-TYPE TRANSCRIPTIONAL REGULATOR RUTR"/>
    <property type="match status" value="1"/>
</dbReference>
<dbReference type="PRINTS" id="PR00455">
    <property type="entry name" value="HTHTETR"/>
</dbReference>
<evidence type="ECO:0000256" key="4">
    <source>
        <dbReference type="PROSITE-ProRule" id="PRU00335"/>
    </source>
</evidence>
<dbReference type="InterPro" id="IPR001647">
    <property type="entry name" value="HTH_TetR"/>
</dbReference>
<dbReference type="Pfam" id="PF00440">
    <property type="entry name" value="TetR_N"/>
    <property type="match status" value="1"/>
</dbReference>
<evidence type="ECO:0000259" key="5">
    <source>
        <dbReference type="PROSITE" id="PS50977"/>
    </source>
</evidence>
<dbReference type="InterPro" id="IPR050109">
    <property type="entry name" value="HTH-type_TetR-like_transc_reg"/>
</dbReference>
<keyword evidence="7" id="KW-1185">Reference proteome</keyword>